<evidence type="ECO:0000313" key="1">
    <source>
        <dbReference type="EMBL" id="MYL34340.1"/>
    </source>
</evidence>
<proteinExistence type="predicted"/>
<gene>
    <name evidence="1" type="ORF">GLW05_12095</name>
</gene>
<dbReference type="AlphaFoldDB" id="A0A6I5A1A7"/>
<protein>
    <submittedName>
        <fullName evidence="1">Uncharacterized protein</fullName>
    </submittedName>
</protein>
<dbReference type="RefSeq" id="WP_160848632.1">
    <property type="nucleotide sequence ID" value="NZ_WMEQ01000008.1"/>
</dbReference>
<organism evidence="1 2">
    <name type="scientific">Pontibacillus yanchengensis</name>
    <dbReference type="NCBI Taxonomy" id="462910"/>
    <lineage>
        <taxon>Bacteria</taxon>
        <taxon>Bacillati</taxon>
        <taxon>Bacillota</taxon>
        <taxon>Bacilli</taxon>
        <taxon>Bacillales</taxon>
        <taxon>Bacillaceae</taxon>
        <taxon>Pontibacillus</taxon>
    </lineage>
</organism>
<sequence length="85" mass="9553">MATIVKENDPVIKNVAGIANALKVPAEKLDVTKGADNLYLSLQQNGEEKLFPFTYNEEKNDYRVLQIPLSFSEEDIQNGKIVQKD</sequence>
<dbReference type="OrthoDB" id="2691960at2"/>
<accession>A0A6I5A1A7</accession>
<dbReference type="EMBL" id="WMEQ01000008">
    <property type="protein sequence ID" value="MYL34340.1"/>
    <property type="molecule type" value="Genomic_DNA"/>
</dbReference>
<reference evidence="1 2" key="1">
    <citation type="submission" date="2019-11" db="EMBL/GenBank/DDBJ databases">
        <title>Genome sequences of 17 halophilic strains isolated from different environments.</title>
        <authorList>
            <person name="Furrow R.E."/>
        </authorList>
    </citation>
    <scope>NUCLEOTIDE SEQUENCE [LARGE SCALE GENOMIC DNA]</scope>
    <source>
        <strain evidence="1 2">22514_16_FS</strain>
    </source>
</reference>
<name>A0A6I5A1A7_9BACI</name>
<dbReference type="Proteomes" id="UP000468638">
    <property type="component" value="Unassembled WGS sequence"/>
</dbReference>
<comment type="caution">
    <text evidence="1">The sequence shown here is derived from an EMBL/GenBank/DDBJ whole genome shotgun (WGS) entry which is preliminary data.</text>
</comment>
<evidence type="ECO:0000313" key="2">
    <source>
        <dbReference type="Proteomes" id="UP000468638"/>
    </source>
</evidence>